<evidence type="ECO:0000256" key="9">
    <source>
        <dbReference type="HAMAP-Rule" id="MF_01924"/>
    </source>
</evidence>
<evidence type="ECO:0000256" key="7">
    <source>
        <dbReference type="ARBA" id="ARBA00023049"/>
    </source>
</evidence>
<keyword evidence="11" id="KW-1185">Reference proteome</keyword>
<comment type="similarity">
    <text evidence="9">Belongs to the peptidase M15D family.</text>
</comment>
<dbReference type="SUPFAM" id="SSF55166">
    <property type="entry name" value="Hedgehog/DD-peptidase"/>
    <property type="match status" value="1"/>
</dbReference>
<dbReference type="RefSeq" id="WP_315727458.1">
    <property type="nucleotide sequence ID" value="NZ_JAVUPU010000008.1"/>
</dbReference>
<keyword evidence="7 9" id="KW-0482">Metalloprotease</keyword>
<dbReference type="InterPro" id="IPR000755">
    <property type="entry name" value="A_A_dipeptidase"/>
</dbReference>
<comment type="function">
    <text evidence="9">Catalyzes hydrolysis of the D-alanyl-D-alanine dipeptide.</text>
</comment>
<keyword evidence="2 9" id="KW-0645">Protease</keyword>
<gene>
    <name evidence="9" type="primary">ddpX</name>
    <name evidence="10" type="ORF">RQX22_15470</name>
</gene>
<organism evidence="10 11">
    <name type="scientific">Sphingosinicella rhizophila</name>
    <dbReference type="NCBI Taxonomy" id="3050082"/>
    <lineage>
        <taxon>Bacteria</taxon>
        <taxon>Pseudomonadati</taxon>
        <taxon>Pseudomonadota</taxon>
        <taxon>Alphaproteobacteria</taxon>
        <taxon>Sphingomonadales</taxon>
        <taxon>Sphingosinicellaceae</taxon>
        <taxon>Sphingosinicella</taxon>
    </lineage>
</organism>
<keyword evidence="6 9" id="KW-0224">Dipeptidase</keyword>
<dbReference type="PANTHER" id="PTHR43126:SF1">
    <property type="entry name" value="D-ALANYL-D-ALANINE DIPEPTIDASE"/>
    <property type="match status" value="1"/>
</dbReference>
<feature type="active site" description="Proton donor/acceptor" evidence="9">
    <location>
        <position position="329"/>
    </location>
</feature>
<evidence type="ECO:0000256" key="2">
    <source>
        <dbReference type="ARBA" id="ARBA00022670"/>
    </source>
</evidence>
<dbReference type="InterPro" id="IPR009045">
    <property type="entry name" value="Zn_M74/Hedgehog-like"/>
</dbReference>
<accession>A0ABU3QBH0</accession>
<dbReference type="EMBL" id="JAVUPU010000008">
    <property type="protein sequence ID" value="MDT9600358.1"/>
    <property type="molecule type" value="Genomic_DNA"/>
</dbReference>
<feature type="binding site" evidence="9">
    <location>
        <position position="332"/>
    </location>
    <ligand>
        <name>Zn(2+)</name>
        <dbReference type="ChEBI" id="CHEBI:29105"/>
        <note>catalytic</note>
    </ligand>
</feature>
<evidence type="ECO:0000256" key="6">
    <source>
        <dbReference type="ARBA" id="ARBA00022997"/>
    </source>
</evidence>
<evidence type="ECO:0000313" key="11">
    <source>
        <dbReference type="Proteomes" id="UP001259572"/>
    </source>
</evidence>
<dbReference type="EC" id="3.4.13.22" evidence="9"/>
<evidence type="ECO:0000256" key="8">
    <source>
        <dbReference type="ARBA" id="ARBA00023316"/>
    </source>
</evidence>
<reference evidence="10 11" key="1">
    <citation type="submission" date="2023-05" db="EMBL/GenBank/DDBJ databases">
        <authorList>
            <person name="Guo Y."/>
        </authorList>
    </citation>
    <scope>NUCLEOTIDE SEQUENCE [LARGE SCALE GENOMIC DNA]</scope>
    <source>
        <strain evidence="10 11">GR2756</strain>
    </source>
</reference>
<keyword evidence="4 9" id="KW-0378">Hydrolase</keyword>
<dbReference type="Gene3D" id="3.30.1380.10">
    <property type="match status" value="1"/>
</dbReference>
<dbReference type="Proteomes" id="UP001259572">
    <property type="component" value="Unassembled WGS sequence"/>
</dbReference>
<feature type="site" description="Transition state stabilizer" evidence="9">
    <location>
        <position position="235"/>
    </location>
</feature>
<dbReference type="Pfam" id="PF01427">
    <property type="entry name" value="Peptidase_M15"/>
    <property type="match status" value="1"/>
</dbReference>
<keyword evidence="3 9" id="KW-0479">Metal-binding</keyword>
<comment type="caution">
    <text evidence="10">The sequence shown here is derived from an EMBL/GenBank/DDBJ whole genome shotgun (WGS) entry which is preliminary data.</text>
</comment>
<proteinExistence type="inferred from homology"/>
<comment type="catalytic activity">
    <reaction evidence="1 9">
        <text>D-alanyl-D-alanine + H2O = 2 D-alanine</text>
        <dbReference type="Rhea" id="RHEA:20661"/>
        <dbReference type="ChEBI" id="CHEBI:15377"/>
        <dbReference type="ChEBI" id="CHEBI:57416"/>
        <dbReference type="ChEBI" id="CHEBI:57822"/>
        <dbReference type="EC" id="3.4.13.22"/>
    </reaction>
</comment>
<evidence type="ECO:0000313" key="10">
    <source>
        <dbReference type="EMBL" id="MDT9600358.1"/>
    </source>
</evidence>
<sequence>MSAGLEFERHAARPAFLKVLLLSLGLAASTLALGACKAPEREASSSEAPAAALGLVGMYGEGDSLIDISERDGRLYADGRGFKDSALAPKGNAYELADPEGGASVTVTVEGDAGAPSAIVLAGQRLPRRDPGKKVEDRIRVGINGDVSALRAAALKASPPAEPRPERDEELVDLSTLVPNIKVETRYASTNNFLGLPVYEVPGAFLQKPAAEALVEVARALEPLGYGIKVLDGYRPWHVTKMFWDATPETSHMFVADPSQGSRHNRGSAIDMTMYRLDTGEEVEMPGRYDEMSLRSYADYKGGTTRQRKERDILRREMEKQGFKVYPEEWWHFDHQDWQKYGILNLTLTELKARNR</sequence>
<dbReference type="PANTHER" id="PTHR43126">
    <property type="entry name" value="D-ALANYL-D-ALANINE DIPEPTIDASE"/>
    <property type="match status" value="1"/>
</dbReference>
<evidence type="ECO:0000256" key="1">
    <source>
        <dbReference type="ARBA" id="ARBA00001362"/>
    </source>
</evidence>
<evidence type="ECO:0000256" key="4">
    <source>
        <dbReference type="ARBA" id="ARBA00022801"/>
    </source>
</evidence>
<dbReference type="HAMAP" id="MF_01924">
    <property type="entry name" value="A_A_dipeptidase"/>
    <property type="match status" value="1"/>
</dbReference>
<evidence type="ECO:0000256" key="3">
    <source>
        <dbReference type="ARBA" id="ARBA00022723"/>
    </source>
</evidence>
<keyword evidence="8" id="KW-0961">Cell wall biogenesis/degradation</keyword>
<dbReference type="CDD" id="cd14840">
    <property type="entry name" value="D-Ala-D-Ala_dipeptidase_Aad"/>
    <property type="match status" value="1"/>
</dbReference>
<protein>
    <recommendedName>
        <fullName evidence="9">D-alanyl-D-alanine dipeptidase</fullName>
        <shortName evidence="9">D-Ala-D-Ala dipeptidase</shortName>
        <ecNumber evidence="9">3.4.13.22</ecNumber>
    </recommendedName>
</protein>
<evidence type="ECO:0000256" key="5">
    <source>
        <dbReference type="ARBA" id="ARBA00022833"/>
    </source>
</evidence>
<keyword evidence="5 9" id="KW-0862">Zinc</keyword>
<feature type="binding site" evidence="9">
    <location>
        <position position="264"/>
    </location>
    <ligand>
        <name>Zn(2+)</name>
        <dbReference type="ChEBI" id="CHEBI:29105"/>
        <note>catalytic</note>
    </ligand>
</feature>
<name>A0ABU3QBH0_9SPHN</name>
<feature type="binding site" evidence="9">
    <location>
        <position position="271"/>
    </location>
    <ligand>
        <name>Zn(2+)</name>
        <dbReference type="ChEBI" id="CHEBI:29105"/>
        <note>catalytic</note>
    </ligand>
</feature>
<comment type="cofactor">
    <cofactor evidence="9">
        <name>Zn(2+)</name>
        <dbReference type="ChEBI" id="CHEBI:29105"/>
    </cofactor>
    <text evidence="9">Binds 1 zinc ion per subunit.</text>
</comment>